<dbReference type="KEGG" id="vg:80533916"/>
<organism evidence="2">
    <name type="scientific">alfalfa-associated nucleorhabdovirus</name>
    <dbReference type="NCBI Taxonomy" id="2518374"/>
    <lineage>
        <taxon>Viruses</taxon>
        <taxon>Riboviria</taxon>
        <taxon>Orthornavirae</taxon>
        <taxon>Negarnaviricota</taxon>
        <taxon>Haploviricotina</taxon>
        <taxon>Monjiviricetes</taxon>
        <taxon>Mononegavirales</taxon>
        <taxon>Rhabdoviridae</taxon>
        <taxon>Betarhabdovirinae</taxon>
        <taxon>Betanucleorhabdovirus</taxon>
        <taxon>Betanucleorhabdovirus medicagonis</taxon>
    </lineage>
</organism>
<dbReference type="GeneID" id="80533916"/>
<evidence type="ECO:0000313" key="3">
    <source>
        <dbReference type="Proteomes" id="UP000503586"/>
    </source>
</evidence>
<accession>A0A410HXU7</accession>
<dbReference type="Proteomes" id="UP000503586">
    <property type="component" value="Segment"/>
</dbReference>
<feature type="region of interest" description="Disordered" evidence="1">
    <location>
        <begin position="1"/>
        <end position="24"/>
    </location>
</feature>
<proteinExistence type="predicted"/>
<keyword evidence="3" id="KW-1185">Reference proteome</keyword>
<name>A0A410HXU7_9RHAB</name>
<dbReference type="RefSeq" id="YP_010796428.1">
    <property type="nucleotide sequence ID" value="NC_076024.1"/>
</dbReference>
<sequence>MTAPRTMNDKKKDTLLPTKKRTSQDKYNFRSTESLYAEPYNKIIRTKDCLLPQRTLMWFLSLTDQSIETRIEKIKITWHPSVLPDPKKKIHIMIKDREEYSVHSSAIYSNGDNTVLHAVGLLSEMVCVEWSPCHSYILERNDRTILPWVVRIEHDQRSVLEDGVSFGTVEITGVIHCARSHKGVPRTIPFSEPRVLGSNINFPYYSPCFIGRGARSNYKRIGVSNCQEDAFEKEIMPYLPKDISPKGLWKLKCLITDQDKRDIISCITSCRYDRGTMNCNCDRVISTKLLAIRGSFLTPYIEWDQVVHDITTDKQSPYDLPT</sequence>
<reference evidence="2" key="1">
    <citation type="submission" date="2018-02" db="EMBL/GenBank/DDBJ databases">
        <title>Identification and characterisation of a novel nucleorhabdovirus complete genome infecting Medicago sativa.</title>
        <authorList>
            <person name="Gaafar Y.Z.A."/>
            <person name="Richert-Poeggeler K.R."/>
            <person name="Ziebell H."/>
        </authorList>
    </citation>
    <scope>NUCLEOTIDE SEQUENCE [LARGE SCALE GENOMIC DNA]</scope>
    <source>
        <strain evidence="2">Stadl-Paura HZ10-01</strain>
    </source>
</reference>
<evidence type="ECO:0000256" key="1">
    <source>
        <dbReference type="SAM" id="MobiDB-lite"/>
    </source>
</evidence>
<protein>
    <submittedName>
        <fullName evidence="2">Putative cell-to-cell movement protein</fullName>
    </submittedName>
</protein>
<gene>
    <name evidence="2" type="primary">P3</name>
</gene>
<dbReference type="EMBL" id="MG948563">
    <property type="protein sequence ID" value="QAB45072.1"/>
    <property type="molecule type" value="Viral_cRNA"/>
</dbReference>
<evidence type="ECO:0000313" key="2">
    <source>
        <dbReference type="EMBL" id="QAB45072.1"/>
    </source>
</evidence>